<name>A0A369B8S3_9FIRM</name>
<dbReference type="PANTHER" id="PTHR43586">
    <property type="entry name" value="CYSTEINE DESULFURASE"/>
    <property type="match status" value="1"/>
</dbReference>
<dbReference type="EC" id="2.8.1.7" evidence="3"/>
<gene>
    <name evidence="8" type="ORF">DFR58_10698</name>
</gene>
<dbReference type="GO" id="GO:0006534">
    <property type="term" value="P:cysteine metabolic process"/>
    <property type="evidence" value="ECO:0007669"/>
    <property type="project" value="InterPro"/>
</dbReference>
<evidence type="ECO:0000256" key="5">
    <source>
        <dbReference type="ARBA" id="ARBA00022898"/>
    </source>
</evidence>
<evidence type="ECO:0000256" key="6">
    <source>
        <dbReference type="ARBA" id="ARBA00050776"/>
    </source>
</evidence>
<protein>
    <recommendedName>
        <fullName evidence="3">cysteine desulfurase</fullName>
        <ecNumber evidence="3">2.8.1.7</ecNumber>
    </recommendedName>
</protein>
<dbReference type="InterPro" id="IPR015424">
    <property type="entry name" value="PyrdxlP-dep_Trfase"/>
</dbReference>
<evidence type="ECO:0000256" key="2">
    <source>
        <dbReference type="ARBA" id="ARBA00010447"/>
    </source>
</evidence>
<dbReference type="EMBL" id="QPJT01000006">
    <property type="protein sequence ID" value="RCX17930.1"/>
    <property type="molecule type" value="Genomic_DNA"/>
</dbReference>
<reference evidence="8 9" key="1">
    <citation type="submission" date="2018-07" db="EMBL/GenBank/DDBJ databases">
        <title>Genomic Encyclopedia of Type Strains, Phase IV (KMG-IV): sequencing the most valuable type-strain genomes for metagenomic binning, comparative biology and taxonomic classification.</title>
        <authorList>
            <person name="Goeker M."/>
        </authorList>
    </citation>
    <scope>NUCLEOTIDE SEQUENCE [LARGE SCALE GENOMIC DNA]</scope>
    <source>
        <strain evidence="8 9">DSM 27016</strain>
    </source>
</reference>
<keyword evidence="5" id="KW-0663">Pyridoxal phosphate</keyword>
<dbReference type="PANTHER" id="PTHR43586:SF8">
    <property type="entry name" value="CYSTEINE DESULFURASE 1, CHLOROPLASTIC"/>
    <property type="match status" value="1"/>
</dbReference>
<evidence type="ECO:0000259" key="7">
    <source>
        <dbReference type="Pfam" id="PF00266"/>
    </source>
</evidence>
<sequence>MPGFKAAERKHHTTATYGKYAPVEAVRGDFPILKKKINGKPLVWLDNAATTQKPFAVIDALNRYYTGYNSNVHRGAHTLARLSTEAYEAARERVRGFIGASSQEEIIFVRGTTEAINLVASSWGSINIRQGDEILLTAMEHHSNIVPWQMLMRARQAVIKVIPINARGEVMLEEYRKLLTPRTRLVSMTHVSNVLGTINPVDIMTEMAHEHGAHVMIDGAQSVPHMRVDVGRINADFYAFSGHKAYGPTGIGVLYGKRALLDKMPPWQSGGGMIKDVGFDKTTYSGLPYKFEAGTGNIADAVGLGSALEYLEKIGMDNIERHEKELTEAAMHSFSRIPGVRVIGTSPNKTSVISFTIKGVSPENAAKYLNQEGIAVRAGHHCAQPALAAYGLKSCIRASLGVYNSMEDIELLVKSVGKISRGM</sequence>
<dbReference type="InterPro" id="IPR010970">
    <property type="entry name" value="Cys_dSase_SufS"/>
</dbReference>
<dbReference type="CDD" id="cd06453">
    <property type="entry name" value="SufS_like"/>
    <property type="match status" value="1"/>
</dbReference>
<dbReference type="InterPro" id="IPR015422">
    <property type="entry name" value="PyrdxlP-dep_Trfase_small"/>
</dbReference>
<dbReference type="AlphaFoldDB" id="A0A369B8S3"/>
<evidence type="ECO:0000313" key="8">
    <source>
        <dbReference type="EMBL" id="RCX17930.1"/>
    </source>
</evidence>
<dbReference type="InterPro" id="IPR015421">
    <property type="entry name" value="PyrdxlP-dep_Trfase_major"/>
</dbReference>
<dbReference type="OrthoDB" id="9804366at2"/>
<dbReference type="NCBIfam" id="TIGR01979">
    <property type="entry name" value="sufS"/>
    <property type="match status" value="1"/>
</dbReference>
<keyword evidence="9" id="KW-1185">Reference proteome</keyword>
<evidence type="ECO:0000256" key="4">
    <source>
        <dbReference type="ARBA" id="ARBA00022679"/>
    </source>
</evidence>
<comment type="cofactor">
    <cofactor evidence="1">
        <name>pyridoxal 5'-phosphate</name>
        <dbReference type="ChEBI" id="CHEBI:597326"/>
    </cofactor>
</comment>
<keyword evidence="4" id="KW-0808">Transferase</keyword>
<proteinExistence type="inferred from homology"/>
<organism evidence="8 9">
    <name type="scientific">Anaerobacterium chartisolvens</name>
    <dbReference type="NCBI Taxonomy" id="1297424"/>
    <lineage>
        <taxon>Bacteria</taxon>
        <taxon>Bacillati</taxon>
        <taxon>Bacillota</taxon>
        <taxon>Clostridia</taxon>
        <taxon>Eubacteriales</taxon>
        <taxon>Oscillospiraceae</taxon>
        <taxon>Anaerobacterium</taxon>
    </lineage>
</organism>
<comment type="catalytic activity">
    <reaction evidence="6">
        <text>(sulfur carrier)-H + L-cysteine = (sulfur carrier)-SH + L-alanine</text>
        <dbReference type="Rhea" id="RHEA:43892"/>
        <dbReference type="Rhea" id="RHEA-COMP:14737"/>
        <dbReference type="Rhea" id="RHEA-COMP:14739"/>
        <dbReference type="ChEBI" id="CHEBI:29917"/>
        <dbReference type="ChEBI" id="CHEBI:35235"/>
        <dbReference type="ChEBI" id="CHEBI:57972"/>
        <dbReference type="ChEBI" id="CHEBI:64428"/>
        <dbReference type="EC" id="2.8.1.7"/>
    </reaction>
</comment>
<dbReference type="SUPFAM" id="SSF53383">
    <property type="entry name" value="PLP-dependent transferases"/>
    <property type="match status" value="1"/>
</dbReference>
<evidence type="ECO:0000313" key="9">
    <source>
        <dbReference type="Proteomes" id="UP000253034"/>
    </source>
</evidence>
<evidence type="ECO:0000256" key="3">
    <source>
        <dbReference type="ARBA" id="ARBA00012239"/>
    </source>
</evidence>
<dbReference type="Proteomes" id="UP000253034">
    <property type="component" value="Unassembled WGS sequence"/>
</dbReference>
<dbReference type="Gene3D" id="3.90.1150.10">
    <property type="entry name" value="Aspartate Aminotransferase, domain 1"/>
    <property type="match status" value="1"/>
</dbReference>
<evidence type="ECO:0000256" key="1">
    <source>
        <dbReference type="ARBA" id="ARBA00001933"/>
    </source>
</evidence>
<dbReference type="Gene3D" id="3.40.640.10">
    <property type="entry name" value="Type I PLP-dependent aspartate aminotransferase-like (Major domain)"/>
    <property type="match status" value="1"/>
</dbReference>
<dbReference type="GO" id="GO:0030170">
    <property type="term" value="F:pyridoxal phosphate binding"/>
    <property type="evidence" value="ECO:0007669"/>
    <property type="project" value="InterPro"/>
</dbReference>
<comment type="caution">
    <text evidence="8">The sequence shown here is derived from an EMBL/GenBank/DDBJ whole genome shotgun (WGS) entry which is preliminary data.</text>
</comment>
<accession>A0A369B8S3</accession>
<dbReference type="Pfam" id="PF00266">
    <property type="entry name" value="Aminotran_5"/>
    <property type="match status" value="1"/>
</dbReference>
<dbReference type="InterPro" id="IPR000192">
    <property type="entry name" value="Aminotrans_V_dom"/>
</dbReference>
<comment type="similarity">
    <text evidence="2">Belongs to the class-V pyridoxal-phosphate-dependent aminotransferase family. Csd subfamily.</text>
</comment>
<dbReference type="InterPro" id="IPR016454">
    <property type="entry name" value="Cysteine_dSase"/>
</dbReference>
<dbReference type="PIRSF" id="PIRSF005572">
    <property type="entry name" value="NifS"/>
    <property type="match status" value="1"/>
</dbReference>
<dbReference type="RefSeq" id="WP_114297076.1">
    <property type="nucleotide sequence ID" value="NZ_QPJT01000006.1"/>
</dbReference>
<dbReference type="GO" id="GO:0031071">
    <property type="term" value="F:cysteine desulfurase activity"/>
    <property type="evidence" value="ECO:0007669"/>
    <property type="project" value="UniProtKB-EC"/>
</dbReference>
<feature type="domain" description="Aminotransferase class V" evidence="7">
    <location>
        <begin position="43"/>
        <end position="412"/>
    </location>
</feature>